<dbReference type="Gene3D" id="1.25.40.10">
    <property type="entry name" value="Tetratricopeptide repeat domain"/>
    <property type="match status" value="1"/>
</dbReference>
<evidence type="ECO:0000256" key="1">
    <source>
        <dbReference type="SAM" id="MobiDB-lite"/>
    </source>
</evidence>
<dbReference type="PANTHER" id="PTHR46035:SF1">
    <property type="entry name" value="TETRATRICOPEPTIDE REPEAT PROTEIN 4"/>
    <property type="match status" value="1"/>
</dbReference>
<evidence type="ECO:0000313" key="2">
    <source>
        <dbReference type="EMBL" id="ONH93096.1"/>
    </source>
</evidence>
<dbReference type="GO" id="GO:0006457">
    <property type="term" value="P:protein folding"/>
    <property type="evidence" value="ECO:0000318"/>
    <property type="project" value="GO_Central"/>
</dbReference>
<reference evidence="2 3" key="1">
    <citation type="journal article" date="2013" name="Nat. Genet.">
        <title>The high-quality draft genome of peach (Prunus persica) identifies unique patterns of genetic diversity, domestication and genome evolution.</title>
        <authorList>
            <consortium name="International Peach Genome Initiative"/>
            <person name="Verde I."/>
            <person name="Abbott A.G."/>
            <person name="Scalabrin S."/>
            <person name="Jung S."/>
            <person name="Shu S."/>
            <person name="Marroni F."/>
            <person name="Zhebentyayeva T."/>
            <person name="Dettori M.T."/>
            <person name="Grimwood J."/>
            <person name="Cattonaro F."/>
            <person name="Zuccolo A."/>
            <person name="Rossini L."/>
            <person name="Jenkins J."/>
            <person name="Vendramin E."/>
            <person name="Meisel L.A."/>
            <person name="Decroocq V."/>
            <person name="Sosinski B."/>
            <person name="Prochnik S."/>
            <person name="Mitros T."/>
            <person name="Policriti A."/>
            <person name="Cipriani G."/>
            <person name="Dondini L."/>
            <person name="Ficklin S."/>
            <person name="Goodstein D.M."/>
            <person name="Xuan P."/>
            <person name="Del Fabbro C."/>
            <person name="Aramini V."/>
            <person name="Copetti D."/>
            <person name="Gonzalez S."/>
            <person name="Horner D.S."/>
            <person name="Falchi R."/>
            <person name="Lucas S."/>
            <person name="Mica E."/>
            <person name="Maldonado J."/>
            <person name="Lazzari B."/>
            <person name="Bielenberg D."/>
            <person name="Pirona R."/>
            <person name="Miculan M."/>
            <person name="Barakat A."/>
            <person name="Testolin R."/>
            <person name="Stella A."/>
            <person name="Tartarini S."/>
            <person name="Tonutti P."/>
            <person name="Arus P."/>
            <person name="Orellana A."/>
            <person name="Wells C."/>
            <person name="Main D."/>
            <person name="Vizzotto G."/>
            <person name="Silva H."/>
            <person name="Salamini F."/>
            <person name="Schmutz J."/>
            <person name="Morgante M."/>
            <person name="Rokhsar D.S."/>
        </authorList>
    </citation>
    <scope>NUCLEOTIDE SEQUENCE [LARGE SCALE GENOMIC DNA]</scope>
    <source>
        <strain evidence="3">cv. Nemared</strain>
    </source>
</reference>
<protein>
    <submittedName>
        <fullName evidence="2">Uncharacterized protein</fullName>
    </submittedName>
</protein>
<dbReference type="GO" id="GO:0051879">
    <property type="term" value="F:Hsp90 protein binding"/>
    <property type="evidence" value="ECO:0000318"/>
    <property type="project" value="GO_Central"/>
</dbReference>
<dbReference type="CDD" id="cd21377">
    <property type="entry name" value="CTWD_Cns1-like"/>
    <property type="match status" value="1"/>
</dbReference>
<feature type="compositionally biased region" description="Polar residues" evidence="1">
    <location>
        <begin position="224"/>
        <end position="234"/>
    </location>
</feature>
<dbReference type="OMA" id="YFFVETM"/>
<accession>M5VJJ5</accession>
<dbReference type="InterPro" id="IPR011990">
    <property type="entry name" value="TPR-like_helical_dom_sf"/>
</dbReference>
<sequence length="287" mass="32444">MEKGSEPQTESERDDLDAIAALKENTAIELKGNQYVKMGKKHFADAIDWYTRAINQQALSDSDTALYRAAKAYFALNLLLESTLHCQNGLKHDPSNEELKKLLRQIESKKMEHEQREAQANVYFFVETMHDLVSAIESRGLKIGKAMYQGLTGLRKPVLDKNNILRWPVLLLYAEVMSSDFIEDFCETEMLSFSVKTKILHCLLEGTAASHVENIGDEEKDANKNSNDGSSAGKGSSKWVKVNEKRALHDVLKEPKFVIRGIPVFFVVSKRSSFYKEFKAGKWAPPP</sequence>
<dbReference type="HOGENOM" id="CLU_040446_1_0_1"/>
<evidence type="ECO:0000313" key="3">
    <source>
        <dbReference type="Proteomes" id="UP000006882"/>
    </source>
</evidence>
<dbReference type="GO" id="GO:0030544">
    <property type="term" value="F:Hsp70 protein binding"/>
    <property type="evidence" value="ECO:0000318"/>
    <property type="project" value="GO_Central"/>
</dbReference>
<dbReference type="GO" id="GO:0005634">
    <property type="term" value="C:nucleus"/>
    <property type="evidence" value="ECO:0000318"/>
    <property type="project" value="GO_Central"/>
</dbReference>
<dbReference type="AlphaFoldDB" id="M5VJJ5"/>
<name>M5VJJ5_PRUPE</name>
<dbReference type="STRING" id="3760.M5VJJ5"/>
<keyword evidence="3" id="KW-1185">Reference proteome</keyword>
<dbReference type="SUPFAM" id="SSF48452">
    <property type="entry name" value="TPR-like"/>
    <property type="match status" value="1"/>
</dbReference>
<dbReference type="eggNOG" id="KOG0551">
    <property type="taxonomic scope" value="Eukaryota"/>
</dbReference>
<organism evidence="2 3">
    <name type="scientific">Prunus persica</name>
    <name type="common">Peach</name>
    <name type="synonym">Amygdalus persica</name>
    <dbReference type="NCBI Taxonomy" id="3760"/>
    <lineage>
        <taxon>Eukaryota</taxon>
        <taxon>Viridiplantae</taxon>
        <taxon>Streptophyta</taxon>
        <taxon>Embryophyta</taxon>
        <taxon>Tracheophyta</taxon>
        <taxon>Spermatophyta</taxon>
        <taxon>Magnoliopsida</taxon>
        <taxon>eudicotyledons</taxon>
        <taxon>Gunneridae</taxon>
        <taxon>Pentapetalae</taxon>
        <taxon>rosids</taxon>
        <taxon>fabids</taxon>
        <taxon>Rosales</taxon>
        <taxon>Rosaceae</taxon>
        <taxon>Amygdaloideae</taxon>
        <taxon>Amygdaleae</taxon>
        <taxon>Prunus</taxon>
    </lineage>
</organism>
<gene>
    <name evidence="2" type="ORF">PRUPE_8G213100</name>
</gene>
<dbReference type="Gramene" id="ONH93096">
    <property type="protein sequence ID" value="ONH93096"/>
    <property type="gene ID" value="PRUPE_8G213100"/>
</dbReference>
<dbReference type="PANTHER" id="PTHR46035">
    <property type="entry name" value="TETRATRICOPEPTIDE REPEAT PROTEIN 4"/>
    <property type="match status" value="1"/>
</dbReference>
<feature type="region of interest" description="Disordered" evidence="1">
    <location>
        <begin position="215"/>
        <end position="238"/>
    </location>
</feature>
<proteinExistence type="predicted"/>
<dbReference type="EMBL" id="CM007658">
    <property type="protein sequence ID" value="ONH93096.1"/>
    <property type="molecule type" value="Genomic_DNA"/>
</dbReference>
<dbReference type="Proteomes" id="UP000006882">
    <property type="component" value="Chromosome G8"/>
</dbReference>